<feature type="compositionally biased region" description="Low complexity" evidence="1">
    <location>
        <begin position="597"/>
        <end position="614"/>
    </location>
</feature>
<dbReference type="EMBL" id="JAUIZM010000010">
    <property type="protein sequence ID" value="KAK1362292.1"/>
    <property type="molecule type" value="Genomic_DNA"/>
</dbReference>
<feature type="region of interest" description="Disordered" evidence="1">
    <location>
        <begin position="814"/>
        <end position="862"/>
    </location>
</feature>
<protein>
    <recommendedName>
        <fullName evidence="4">TFIIS N-terminal domain-containing protein</fullName>
    </recommendedName>
</protein>
<comment type="caution">
    <text evidence="2">The sequence shown here is derived from an EMBL/GenBank/DDBJ whole genome shotgun (WGS) entry which is preliminary data.</text>
</comment>
<feature type="region of interest" description="Disordered" evidence="1">
    <location>
        <begin position="443"/>
        <end position="480"/>
    </location>
</feature>
<evidence type="ECO:0000313" key="3">
    <source>
        <dbReference type="Proteomes" id="UP001237642"/>
    </source>
</evidence>
<gene>
    <name evidence="2" type="ORF">POM88_046766</name>
</gene>
<evidence type="ECO:0000313" key="2">
    <source>
        <dbReference type="EMBL" id="KAK1362292.1"/>
    </source>
</evidence>
<feature type="compositionally biased region" description="Basic residues" evidence="1">
    <location>
        <begin position="853"/>
        <end position="862"/>
    </location>
</feature>
<organism evidence="2 3">
    <name type="scientific">Heracleum sosnowskyi</name>
    <dbReference type="NCBI Taxonomy" id="360622"/>
    <lineage>
        <taxon>Eukaryota</taxon>
        <taxon>Viridiplantae</taxon>
        <taxon>Streptophyta</taxon>
        <taxon>Embryophyta</taxon>
        <taxon>Tracheophyta</taxon>
        <taxon>Spermatophyta</taxon>
        <taxon>Magnoliopsida</taxon>
        <taxon>eudicotyledons</taxon>
        <taxon>Gunneridae</taxon>
        <taxon>Pentapetalae</taxon>
        <taxon>asterids</taxon>
        <taxon>campanulids</taxon>
        <taxon>Apiales</taxon>
        <taxon>Apiaceae</taxon>
        <taxon>Apioideae</taxon>
        <taxon>apioid superclade</taxon>
        <taxon>Tordylieae</taxon>
        <taxon>Tordyliinae</taxon>
        <taxon>Heracleum</taxon>
    </lineage>
</organism>
<reference evidence="2" key="2">
    <citation type="submission" date="2023-05" db="EMBL/GenBank/DDBJ databases">
        <authorList>
            <person name="Schelkunov M.I."/>
        </authorList>
    </citation>
    <scope>NUCLEOTIDE SEQUENCE</scope>
    <source>
        <strain evidence="2">Hsosn_3</strain>
        <tissue evidence="2">Leaf</tissue>
    </source>
</reference>
<proteinExistence type="predicted"/>
<evidence type="ECO:0008006" key="4">
    <source>
        <dbReference type="Google" id="ProtNLM"/>
    </source>
</evidence>
<reference evidence="2" key="1">
    <citation type="submission" date="2023-02" db="EMBL/GenBank/DDBJ databases">
        <title>Genome of toxic invasive species Heracleum sosnowskyi carries increased number of genes despite the absence of recent whole-genome duplications.</title>
        <authorList>
            <person name="Schelkunov M."/>
            <person name="Shtratnikova V."/>
            <person name="Makarenko M."/>
            <person name="Klepikova A."/>
            <person name="Omelchenko D."/>
            <person name="Novikova G."/>
            <person name="Obukhova E."/>
            <person name="Bogdanov V."/>
            <person name="Penin A."/>
            <person name="Logacheva M."/>
        </authorList>
    </citation>
    <scope>NUCLEOTIDE SEQUENCE</scope>
    <source>
        <strain evidence="2">Hsosn_3</strain>
        <tissue evidence="2">Leaf</tissue>
    </source>
</reference>
<dbReference type="PANTHER" id="PTHR47292">
    <property type="entry name" value="TRANSCRIPTION ELONGATION FACTOR (TFIIS) FAMILY PROTEIN-RELATED"/>
    <property type="match status" value="1"/>
</dbReference>
<dbReference type="Proteomes" id="UP001237642">
    <property type="component" value="Unassembled WGS sequence"/>
</dbReference>
<name>A0AAD8H9X7_9APIA</name>
<accession>A0AAD8H9X7</accession>
<keyword evidence="3" id="KW-1185">Reference proteome</keyword>
<feature type="region of interest" description="Disordered" evidence="1">
    <location>
        <begin position="597"/>
        <end position="624"/>
    </location>
</feature>
<dbReference type="PANTHER" id="PTHR47292:SF1">
    <property type="entry name" value="TRANSCRIPTION ELONGATION FACTOR (TFIIS) FAMILY PROTEIN"/>
    <property type="match status" value="1"/>
</dbReference>
<evidence type="ECO:0000256" key="1">
    <source>
        <dbReference type="SAM" id="MobiDB-lite"/>
    </source>
</evidence>
<feature type="region of interest" description="Disordered" evidence="1">
    <location>
        <begin position="362"/>
        <end position="393"/>
    </location>
</feature>
<sequence length="862" mass="93918">MPLEDFFTLSEMKDGLTAPARVKELINVLQKDKHNINDLTRQWSAVASTIASTENKDCLALFLQLDGLCYFDTWLKHSQKCFEETGDSFIEESIIVLLGAIEKLLREEQHREDQKSVILGIMMTVKDLLSNKSSKVQDRARALFDSWKQNYERDPFLKTNSSGDVRKEVSNGTYEMYDSISASPCSKILAAPVDVLQGSSLCELNMGKNEGVTSSLSGKDDTYAIEESNDQNVSNEVEVVGANVDLTADLSRKEDTGAIKAIELSNGQKISDKDKLDWENEDLTTNLLRKEDTETIKDANNQNVSDDDEVVGGNNPEYYMSGADSKHSVKNKSEFQIDYDMFDPLEVARQVAIEVEREMDCREPSCSSSERTSGGGIRLPESPNSLKGKMSRDRVVKAKNLPSGRENCVVDIEHTEVTEVAHKLEPDEDKLISSFDLNEDVMYDDDADNHTNPVTAPISLDSASRPAATSGLPSSPLLFDGTHGRKGSSAFCPAPMGKVSEGDNSTFASGSSSSLFRRQEYLDFDLNVAESEEYIILDLPPSKETPNSTAGPSGECSVESCPKRSDLLQLDLNCVSDSGDAPLSYWRKEERVLPHCSGQFSPSASSSSSSRQPSLKNIDLNDQPSPFTEFFQPSLAAKSSPNGYNSGFGGFKTNKSVISLMGARVEVSQEDSVPQTIPFLNGRIVDPALVASMTRNGSVLGLASSSLYSHSYMYGYNGSPSGPTAPHSSAIHGLSGQIPYMVDSRGTPILAQVLGPVPALPSSFPQQPSFFERLAAAPADFNGFVPSRHGFDLNSGLMFEGGSRDAGNTRQLFNSGQGISMDDQMRGNSQSTSGSGVGGKRKEVDGGWDAHPFNKHHQPPWK</sequence>
<dbReference type="AlphaFoldDB" id="A0AAD8H9X7"/>